<organism evidence="2 3">
    <name type="scientific">Ectocarpus siliculosus</name>
    <name type="common">Brown alga</name>
    <name type="synonym">Conferva siliculosa</name>
    <dbReference type="NCBI Taxonomy" id="2880"/>
    <lineage>
        <taxon>Eukaryota</taxon>
        <taxon>Sar</taxon>
        <taxon>Stramenopiles</taxon>
        <taxon>Ochrophyta</taxon>
        <taxon>PX clade</taxon>
        <taxon>Phaeophyceae</taxon>
        <taxon>Ectocarpales</taxon>
        <taxon>Ectocarpaceae</taxon>
        <taxon>Ectocarpus</taxon>
    </lineage>
</organism>
<feature type="region of interest" description="Disordered" evidence="1">
    <location>
        <begin position="66"/>
        <end position="93"/>
    </location>
</feature>
<feature type="region of interest" description="Disordered" evidence="1">
    <location>
        <begin position="1"/>
        <end position="43"/>
    </location>
</feature>
<proteinExistence type="predicted"/>
<feature type="region of interest" description="Disordered" evidence="1">
    <location>
        <begin position="163"/>
        <end position="182"/>
    </location>
</feature>
<dbReference type="EMBL" id="FN649726">
    <property type="protein sequence ID" value="CBN76466.1"/>
    <property type="molecule type" value="Genomic_DNA"/>
</dbReference>
<dbReference type="InParanoid" id="D8LAV7"/>
<feature type="region of interest" description="Disordered" evidence="1">
    <location>
        <begin position="188"/>
        <end position="254"/>
    </location>
</feature>
<feature type="region of interest" description="Disordered" evidence="1">
    <location>
        <begin position="457"/>
        <end position="488"/>
    </location>
</feature>
<feature type="compositionally biased region" description="Gly residues" evidence="1">
    <location>
        <begin position="169"/>
        <end position="178"/>
    </location>
</feature>
<feature type="region of interest" description="Disordered" evidence="1">
    <location>
        <begin position="503"/>
        <end position="573"/>
    </location>
</feature>
<feature type="compositionally biased region" description="Polar residues" evidence="1">
    <location>
        <begin position="508"/>
        <end position="522"/>
    </location>
</feature>
<feature type="compositionally biased region" description="Basic and acidic residues" evidence="1">
    <location>
        <begin position="206"/>
        <end position="216"/>
    </location>
</feature>
<protein>
    <submittedName>
        <fullName evidence="2">Uncharacterized protein</fullName>
    </submittedName>
</protein>
<dbReference type="EMBL" id="FN647682">
    <property type="protein sequence ID" value="CBN76466.1"/>
    <property type="molecule type" value="Genomic_DNA"/>
</dbReference>
<gene>
    <name evidence="2" type="ORF">Esi_0000_0052</name>
</gene>
<name>D8LAV7_ECTSI</name>
<evidence type="ECO:0000313" key="3">
    <source>
        <dbReference type="Proteomes" id="UP000002630"/>
    </source>
</evidence>
<evidence type="ECO:0000313" key="2">
    <source>
        <dbReference type="EMBL" id="CBN76466.1"/>
    </source>
</evidence>
<dbReference type="OrthoDB" id="10421702at2759"/>
<feature type="region of interest" description="Disordered" evidence="1">
    <location>
        <begin position="423"/>
        <end position="444"/>
    </location>
</feature>
<dbReference type="Proteomes" id="UP000002630">
    <property type="component" value="Linkage Group LG01"/>
</dbReference>
<feature type="compositionally biased region" description="Basic and acidic residues" evidence="1">
    <location>
        <begin position="525"/>
        <end position="537"/>
    </location>
</feature>
<evidence type="ECO:0000256" key="1">
    <source>
        <dbReference type="SAM" id="MobiDB-lite"/>
    </source>
</evidence>
<keyword evidence="3" id="KW-1185">Reference proteome</keyword>
<sequence length="650" mass="65923">MSSRGGPQQGLRAEQLNSPYKRASHSGTFGGVPGDKENAGAEARAAAVAEGKLAVEVSHHLKGALSPGVRGTQWQHYHQPSTPSRANNVPSTPPSIPFTGSAAETATAAAAAGRAGSGAGGAVLPLSPSATAARSMNALGHSTFDRGTGFSLSAARRVSVRAVRARSGSGSGGGGGDGFTHAHSPAVVLRVPQGRPTSARKLMAGGRREALERGDLELDVAEVSPSPKRSSNDSERKAPFSSCESETPKRGRSPSVAAAGLTLLPPISCDEAVSWEFEAKARRRSAVRNAKTAAELFDSNSSTCCVTPAGGDGDGVGDSGGSVGGRWRKLQARGGGGSAGPPRLKLSVESAVAAAGEDDEVLLSPCCHGPVDLPAFCASPILVPSSGVRSGGGGGGRPLRGGAEENVLTSSVDSAWSMGSIDETAAREPSNTRNNDRASGGDPVARMLLSQSDDYDVGGVGFGVTPPHGPDGGGSSNASDSPGLSRMKSAPSFVQHYRHYHHRRLHQPSPTAGTTVTFSTLTPKRKGDSPFSFERDASGCGNVAVAAEGDRGGKDAALLPSPRRDGGGGALPPALVRTATASPRAFSVASATGGGSAARDLREAGARGSDFGAKIGGSGGRGRLLNPVEFRLHCPGDLEEQSEREPDVDR</sequence>
<accession>D8LAV7</accession>
<reference evidence="2 3" key="1">
    <citation type="journal article" date="2010" name="Nature">
        <title>The Ectocarpus genome and the independent evolution of multicellularity in brown algae.</title>
        <authorList>
            <person name="Cock J.M."/>
            <person name="Sterck L."/>
            <person name="Rouze P."/>
            <person name="Scornet D."/>
            <person name="Allen A.E."/>
            <person name="Amoutzias G."/>
            <person name="Anthouard V."/>
            <person name="Artiguenave F."/>
            <person name="Aury J.M."/>
            <person name="Badger J.H."/>
            <person name="Beszteri B."/>
            <person name="Billiau K."/>
            <person name="Bonnet E."/>
            <person name="Bothwell J.H."/>
            <person name="Bowler C."/>
            <person name="Boyen C."/>
            <person name="Brownlee C."/>
            <person name="Carrano C.J."/>
            <person name="Charrier B."/>
            <person name="Cho G.Y."/>
            <person name="Coelho S.M."/>
            <person name="Collen J."/>
            <person name="Corre E."/>
            <person name="Da Silva C."/>
            <person name="Delage L."/>
            <person name="Delaroque N."/>
            <person name="Dittami S.M."/>
            <person name="Doulbeau S."/>
            <person name="Elias M."/>
            <person name="Farnham G."/>
            <person name="Gachon C.M."/>
            <person name="Gschloessl B."/>
            <person name="Heesch S."/>
            <person name="Jabbari K."/>
            <person name="Jubin C."/>
            <person name="Kawai H."/>
            <person name="Kimura K."/>
            <person name="Kloareg B."/>
            <person name="Kupper F.C."/>
            <person name="Lang D."/>
            <person name="Le Bail A."/>
            <person name="Leblanc C."/>
            <person name="Lerouge P."/>
            <person name="Lohr M."/>
            <person name="Lopez P.J."/>
            <person name="Martens C."/>
            <person name="Maumus F."/>
            <person name="Michel G."/>
            <person name="Miranda-Saavedra D."/>
            <person name="Morales J."/>
            <person name="Moreau H."/>
            <person name="Motomura T."/>
            <person name="Nagasato C."/>
            <person name="Napoli C.A."/>
            <person name="Nelson D.R."/>
            <person name="Nyvall-Collen P."/>
            <person name="Peters A.F."/>
            <person name="Pommier C."/>
            <person name="Potin P."/>
            <person name="Poulain J."/>
            <person name="Quesneville H."/>
            <person name="Read B."/>
            <person name="Rensing S.A."/>
            <person name="Ritter A."/>
            <person name="Rousvoal S."/>
            <person name="Samanta M."/>
            <person name="Samson G."/>
            <person name="Schroeder D.C."/>
            <person name="Segurens B."/>
            <person name="Strittmatter M."/>
            <person name="Tonon T."/>
            <person name="Tregear J.W."/>
            <person name="Valentin K."/>
            <person name="von Dassow P."/>
            <person name="Yamagishi T."/>
            <person name="Van de Peer Y."/>
            <person name="Wincker P."/>
        </authorList>
    </citation>
    <scope>NUCLEOTIDE SEQUENCE [LARGE SCALE GENOMIC DNA]</scope>
    <source>
        <strain evidence="3">Ec32 / CCAP1310/4</strain>
    </source>
</reference>
<feature type="compositionally biased region" description="Polar residues" evidence="1">
    <location>
        <begin position="72"/>
        <end position="90"/>
    </location>
</feature>
<dbReference type="AlphaFoldDB" id="D8LAV7"/>